<accession>A0AAD5EHU5</accession>
<dbReference type="Proteomes" id="UP001206595">
    <property type="component" value="Unassembled WGS sequence"/>
</dbReference>
<dbReference type="RefSeq" id="XP_051448962.1">
    <property type="nucleotide sequence ID" value="XM_051585610.1"/>
</dbReference>
<organism evidence="1 2">
    <name type="scientific">Umbelopsis ramanniana AG</name>
    <dbReference type="NCBI Taxonomy" id="1314678"/>
    <lineage>
        <taxon>Eukaryota</taxon>
        <taxon>Fungi</taxon>
        <taxon>Fungi incertae sedis</taxon>
        <taxon>Mucoromycota</taxon>
        <taxon>Mucoromycotina</taxon>
        <taxon>Umbelopsidomycetes</taxon>
        <taxon>Umbelopsidales</taxon>
        <taxon>Umbelopsidaceae</taxon>
        <taxon>Umbelopsis</taxon>
    </lineage>
</organism>
<reference evidence="1" key="2">
    <citation type="journal article" date="2022" name="Proc. Natl. Acad. Sci. U.S.A.">
        <title>Diploid-dominant life cycles characterize the early evolution of Fungi.</title>
        <authorList>
            <person name="Amses K.R."/>
            <person name="Simmons D.R."/>
            <person name="Longcore J.E."/>
            <person name="Mondo S.J."/>
            <person name="Seto K."/>
            <person name="Jeronimo G.H."/>
            <person name="Bonds A.E."/>
            <person name="Quandt C.A."/>
            <person name="Davis W.J."/>
            <person name="Chang Y."/>
            <person name="Federici B.A."/>
            <person name="Kuo A."/>
            <person name="LaButti K."/>
            <person name="Pangilinan J."/>
            <person name="Andreopoulos W."/>
            <person name="Tritt A."/>
            <person name="Riley R."/>
            <person name="Hundley H."/>
            <person name="Johnson J."/>
            <person name="Lipzen A."/>
            <person name="Barry K."/>
            <person name="Lang B.F."/>
            <person name="Cuomo C.A."/>
            <person name="Buchler N.E."/>
            <person name="Grigoriev I.V."/>
            <person name="Spatafora J.W."/>
            <person name="Stajich J.E."/>
            <person name="James T.Y."/>
        </authorList>
    </citation>
    <scope>NUCLEOTIDE SEQUENCE</scope>
    <source>
        <strain evidence="1">AG</strain>
    </source>
</reference>
<evidence type="ECO:0000313" key="1">
    <source>
        <dbReference type="EMBL" id="KAI8583958.1"/>
    </source>
</evidence>
<dbReference type="EMBL" id="MU620894">
    <property type="protein sequence ID" value="KAI8583958.1"/>
    <property type="molecule type" value="Genomic_DNA"/>
</dbReference>
<sequence>MATKDLSNSLSGTEEPCNLLLSDQEQQTLNSMAQSDDGIITDARLTMNGILVQLPKQATDPTIARFSSLTGVEELQEILWLIQKGERDVCGCRPGKVLQNFRDTAKQQPWNKPFSIEVFGIEPRAVLMLPW</sequence>
<proteinExistence type="predicted"/>
<evidence type="ECO:0000313" key="2">
    <source>
        <dbReference type="Proteomes" id="UP001206595"/>
    </source>
</evidence>
<reference evidence="1" key="1">
    <citation type="submission" date="2021-06" db="EMBL/GenBank/DDBJ databases">
        <authorList>
            <consortium name="DOE Joint Genome Institute"/>
            <person name="Mondo S.J."/>
            <person name="Amses K.R."/>
            <person name="Simmons D.R."/>
            <person name="Longcore J.E."/>
            <person name="Seto K."/>
            <person name="Alves G.H."/>
            <person name="Bonds A.E."/>
            <person name="Quandt C.A."/>
            <person name="Davis W.J."/>
            <person name="Chang Y."/>
            <person name="Letcher P.M."/>
            <person name="Powell M.J."/>
            <person name="Kuo A."/>
            <person name="Labutti K."/>
            <person name="Pangilinan J."/>
            <person name="Andreopoulos W."/>
            <person name="Tritt A."/>
            <person name="Riley R."/>
            <person name="Hundley H."/>
            <person name="Johnson J."/>
            <person name="Lipzen A."/>
            <person name="Barry K."/>
            <person name="Berbee M.L."/>
            <person name="Buchler N.E."/>
            <person name="Grigoriev I.V."/>
            <person name="Spatafora J.W."/>
            <person name="Stajich J.E."/>
            <person name="James T.Y."/>
        </authorList>
    </citation>
    <scope>NUCLEOTIDE SEQUENCE</scope>
    <source>
        <strain evidence="1">AG</strain>
    </source>
</reference>
<dbReference type="AlphaFoldDB" id="A0AAD5EHU5"/>
<gene>
    <name evidence="1" type="ORF">K450DRAFT_220789</name>
</gene>
<name>A0AAD5EHU5_UMBRA</name>
<keyword evidence="2" id="KW-1185">Reference proteome</keyword>
<dbReference type="GeneID" id="75910958"/>
<protein>
    <submittedName>
        <fullName evidence="1">Uncharacterized protein</fullName>
    </submittedName>
</protein>
<comment type="caution">
    <text evidence="1">The sequence shown here is derived from an EMBL/GenBank/DDBJ whole genome shotgun (WGS) entry which is preliminary data.</text>
</comment>